<dbReference type="EMBL" id="JAKUCV010005454">
    <property type="protein sequence ID" value="KAJ4831083.1"/>
    <property type="molecule type" value="Genomic_DNA"/>
</dbReference>
<dbReference type="AlphaFoldDB" id="A0A9Q0FGK7"/>
<dbReference type="PANTHER" id="PTHR31042">
    <property type="entry name" value="CORE-2/I-BRANCHING BETA-1,6-N-ACETYLGLUCOSAMINYLTRANSFERASE FAMILY PROTEIN-RELATED"/>
    <property type="match status" value="1"/>
</dbReference>
<keyword evidence="5" id="KW-0325">Glycoprotein</keyword>
<comment type="caution">
    <text evidence="8">The sequence shown here is derived from an EMBL/GenBank/DDBJ whole genome shotgun (WGS) entry which is preliminary data.</text>
</comment>
<dbReference type="Proteomes" id="UP001141552">
    <property type="component" value="Unassembled WGS sequence"/>
</dbReference>
<keyword evidence="3" id="KW-0808">Transferase</keyword>
<dbReference type="GO" id="GO:0016020">
    <property type="term" value="C:membrane"/>
    <property type="evidence" value="ECO:0007669"/>
    <property type="project" value="UniProtKB-SubCell"/>
</dbReference>
<protein>
    <submittedName>
        <fullName evidence="8">Uncharacterized protein</fullName>
    </submittedName>
</protein>
<name>A0A9Q0FGK7_9ROSI</name>
<reference evidence="8" key="2">
    <citation type="journal article" date="2023" name="Plants (Basel)">
        <title>Annotation of the Turnera subulata (Passifloraceae) Draft Genome Reveals the S-Locus Evolved after the Divergence of Turneroideae from Passifloroideae in a Stepwise Manner.</title>
        <authorList>
            <person name="Henning P.M."/>
            <person name="Roalson E.H."/>
            <person name="Mir W."/>
            <person name="McCubbin A.G."/>
            <person name="Shore J.S."/>
        </authorList>
    </citation>
    <scope>NUCLEOTIDE SEQUENCE</scope>
    <source>
        <strain evidence="8">F60SS</strain>
    </source>
</reference>
<accession>A0A9Q0FGK7</accession>
<dbReference type="InterPro" id="IPR044174">
    <property type="entry name" value="BC10-like"/>
</dbReference>
<evidence type="ECO:0000256" key="4">
    <source>
        <dbReference type="ARBA" id="ARBA00023136"/>
    </source>
</evidence>
<dbReference type="PRINTS" id="PR01217">
    <property type="entry name" value="PRICHEXTENSN"/>
</dbReference>
<feature type="region of interest" description="Disordered" evidence="6">
    <location>
        <begin position="65"/>
        <end position="171"/>
    </location>
</feature>
<dbReference type="PANTHER" id="PTHR31042:SF20">
    <property type="entry name" value="CORE-2_I-BRANCHING BETA-1,6-N-ACETYLGLUCOSAMINYLTRANSFERASE FAMILY PROTEIN"/>
    <property type="match status" value="1"/>
</dbReference>
<evidence type="ECO:0000256" key="3">
    <source>
        <dbReference type="ARBA" id="ARBA00022679"/>
    </source>
</evidence>
<evidence type="ECO:0000256" key="1">
    <source>
        <dbReference type="ARBA" id="ARBA00004606"/>
    </source>
</evidence>
<keyword evidence="7" id="KW-1133">Transmembrane helix</keyword>
<feature type="transmembrane region" description="Helical" evidence="7">
    <location>
        <begin position="21"/>
        <end position="40"/>
    </location>
</feature>
<dbReference type="OrthoDB" id="191334at2759"/>
<gene>
    <name evidence="8" type="ORF">Tsubulata_006071</name>
</gene>
<evidence type="ECO:0000256" key="2">
    <source>
        <dbReference type="ARBA" id="ARBA00022676"/>
    </source>
</evidence>
<comment type="subcellular location">
    <subcellularLocation>
        <location evidence="1">Membrane</location>
        <topology evidence="1">Single-pass type II membrane protein</topology>
    </subcellularLocation>
</comment>
<evidence type="ECO:0000256" key="7">
    <source>
        <dbReference type="SAM" id="Phobius"/>
    </source>
</evidence>
<feature type="compositionally biased region" description="Pro residues" evidence="6">
    <location>
        <begin position="65"/>
        <end position="168"/>
    </location>
</feature>
<keyword evidence="4 7" id="KW-0472">Membrane</keyword>
<evidence type="ECO:0000313" key="9">
    <source>
        <dbReference type="Proteomes" id="UP001141552"/>
    </source>
</evidence>
<evidence type="ECO:0000256" key="6">
    <source>
        <dbReference type="SAM" id="MobiDB-lite"/>
    </source>
</evidence>
<evidence type="ECO:0000256" key="5">
    <source>
        <dbReference type="ARBA" id="ARBA00023180"/>
    </source>
</evidence>
<dbReference type="InterPro" id="IPR003406">
    <property type="entry name" value="Glyco_trans_14"/>
</dbReference>
<keyword evidence="2" id="KW-0328">Glycosyltransferase</keyword>
<reference evidence="8" key="1">
    <citation type="submission" date="2022-02" db="EMBL/GenBank/DDBJ databases">
        <authorList>
            <person name="Henning P.M."/>
            <person name="McCubbin A.G."/>
            <person name="Shore J.S."/>
        </authorList>
    </citation>
    <scope>NUCLEOTIDE SEQUENCE</scope>
    <source>
        <strain evidence="8">F60SS</strain>
        <tissue evidence="8">Leaves</tissue>
    </source>
</reference>
<evidence type="ECO:0000313" key="8">
    <source>
        <dbReference type="EMBL" id="KAJ4831083.1"/>
    </source>
</evidence>
<keyword evidence="7" id="KW-0812">Transmembrane</keyword>
<dbReference type="Pfam" id="PF02485">
    <property type="entry name" value="Branch"/>
    <property type="match status" value="1"/>
</dbReference>
<keyword evidence="9" id="KW-1185">Reference proteome</keyword>
<sequence>MGIEKQQSLSVVRVMHPCLHLSGVLNFLCFVIGLSLGITVCSNMESFSIDNILATVSSFSLPTPSPLLPVNQEPPQPPPLSLEPPPPPPQQPPPPPPLSVEPPPQQPPPPPSQQPPPPPPLPLEPPPPPPQQPPPPPPLPLEPPPPPPQQPPPPPPLSLEPPPPPPQPLNATLMHNMTDDVLFRQALMVSSRVENSSNGYYVPKVAFLFLTKGLLPLSPLWEKFFRGHEGLYSIYVHPPPSYNESVPQDSVFYGRRITSQPVEWGKHSMIDAERKLLANALLDSSNQRFVLLSESCIPLFNFTTTYNYLINATYSFVNSYDDPGLGGRGRYSPKMLPTITLSDWRKGSQWFEMNRKLATVVVSDTKYYPLFRDYCTPGCFSDEHYIPTLMNSQFPREISNRSITWVDWSRPGKHPGHFGWKAISKQFLEWLRSGHNCTYNGNPTSLCFLFARKFLPDTVGPLLELASTLLQF</sequence>
<dbReference type="GO" id="GO:0016757">
    <property type="term" value="F:glycosyltransferase activity"/>
    <property type="evidence" value="ECO:0007669"/>
    <property type="project" value="UniProtKB-KW"/>
</dbReference>
<proteinExistence type="predicted"/>
<organism evidence="8 9">
    <name type="scientific">Turnera subulata</name>
    <dbReference type="NCBI Taxonomy" id="218843"/>
    <lineage>
        <taxon>Eukaryota</taxon>
        <taxon>Viridiplantae</taxon>
        <taxon>Streptophyta</taxon>
        <taxon>Embryophyta</taxon>
        <taxon>Tracheophyta</taxon>
        <taxon>Spermatophyta</taxon>
        <taxon>Magnoliopsida</taxon>
        <taxon>eudicotyledons</taxon>
        <taxon>Gunneridae</taxon>
        <taxon>Pentapetalae</taxon>
        <taxon>rosids</taxon>
        <taxon>fabids</taxon>
        <taxon>Malpighiales</taxon>
        <taxon>Passifloraceae</taxon>
        <taxon>Turnera</taxon>
    </lineage>
</organism>